<evidence type="ECO:0000313" key="3">
    <source>
        <dbReference type="Proteomes" id="UP000548867"/>
    </source>
</evidence>
<dbReference type="PANTHER" id="PTHR36919:SF2">
    <property type="entry name" value="BLL6627 PROTEIN"/>
    <property type="match status" value="1"/>
</dbReference>
<dbReference type="Proteomes" id="UP000548867">
    <property type="component" value="Unassembled WGS sequence"/>
</dbReference>
<dbReference type="EMBL" id="JACIDX010000008">
    <property type="protein sequence ID" value="MBB3955340.1"/>
    <property type="molecule type" value="Genomic_DNA"/>
</dbReference>
<organism evidence="2 3">
    <name type="scientific">Novosphingobium sediminicola</name>
    <dbReference type="NCBI Taxonomy" id="563162"/>
    <lineage>
        <taxon>Bacteria</taxon>
        <taxon>Pseudomonadati</taxon>
        <taxon>Pseudomonadota</taxon>
        <taxon>Alphaproteobacteria</taxon>
        <taxon>Sphingomonadales</taxon>
        <taxon>Sphingomonadaceae</taxon>
        <taxon>Novosphingobium</taxon>
    </lineage>
</organism>
<reference evidence="2 3" key="1">
    <citation type="submission" date="2020-08" db="EMBL/GenBank/DDBJ databases">
        <title>Genomic Encyclopedia of Type Strains, Phase IV (KMG-IV): sequencing the most valuable type-strain genomes for metagenomic binning, comparative biology and taxonomic classification.</title>
        <authorList>
            <person name="Goeker M."/>
        </authorList>
    </citation>
    <scope>NUCLEOTIDE SEQUENCE [LARGE SCALE GENOMIC DNA]</scope>
    <source>
        <strain evidence="2 3">DSM 27057</strain>
    </source>
</reference>
<protein>
    <submittedName>
        <fullName evidence="2">Uncharacterized protein (DUF2147 family)</fullName>
    </submittedName>
</protein>
<dbReference type="AlphaFoldDB" id="A0A7W6CKC8"/>
<sequence length="134" mass="14463">MIALLGILAAAAAPSAQDALGRWQTETKHGVVEIAACGPSICGRLVESDALRTNPQLRDTKNKDAAQRDRMLKGLTILQGFHAKGGEWAGGTIYNGDDGGTYQATLSLIDRDTLKVKGCIVWPLCKSQTWKRLR</sequence>
<dbReference type="InterPro" id="IPR019223">
    <property type="entry name" value="DUF2147"/>
</dbReference>
<proteinExistence type="predicted"/>
<dbReference type="Pfam" id="PF09917">
    <property type="entry name" value="DUF2147"/>
    <property type="match status" value="1"/>
</dbReference>
<accession>A0A7W6CKC8</accession>
<dbReference type="RefSeq" id="WP_183625590.1">
    <property type="nucleotide sequence ID" value="NZ_JACIDX010000008.1"/>
</dbReference>
<keyword evidence="3" id="KW-1185">Reference proteome</keyword>
<evidence type="ECO:0000259" key="1">
    <source>
        <dbReference type="Pfam" id="PF09917"/>
    </source>
</evidence>
<comment type="caution">
    <text evidence="2">The sequence shown here is derived from an EMBL/GenBank/DDBJ whole genome shotgun (WGS) entry which is preliminary data.</text>
</comment>
<dbReference type="PANTHER" id="PTHR36919">
    <property type="entry name" value="BLR1215 PROTEIN"/>
    <property type="match status" value="1"/>
</dbReference>
<gene>
    <name evidence="2" type="ORF">GGR38_002294</name>
</gene>
<name>A0A7W6CKC8_9SPHN</name>
<evidence type="ECO:0000313" key="2">
    <source>
        <dbReference type="EMBL" id="MBB3955340.1"/>
    </source>
</evidence>
<dbReference type="Gene3D" id="2.40.128.520">
    <property type="match status" value="1"/>
</dbReference>
<feature type="domain" description="DUF2147" evidence="1">
    <location>
        <begin position="21"/>
        <end position="132"/>
    </location>
</feature>